<dbReference type="InterPro" id="IPR000157">
    <property type="entry name" value="TIR_dom"/>
</dbReference>
<keyword evidence="6 15" id="KW-0732">Signal</keyword>
<dbReference type="InterPro" id="IPR001611">
    <property type="entry name" value="Leu-rich_rpt"/>
</dbReference>
<dbReference type="PRINTS" id="PR00019">
    <property type="entry name" value="LEURICHRPT"/>
</dbReference>
<dbReference type="OMA" id="PYIYFWG"/>
<evidence type="ECO:0000256" key="11">
    <source>
        <dbReference type="ARBA" id="ARBA00023170"/>
    </source>
</evidence>
<keyword evidence="9 14" id="KW-1133">Transmembrane helix</keyword>
<dbReference type="SMART" id="SM00365">
    <property type="entry name" value="LRR_SD22"/>
    <property type="match status" value="6"/>
</dbReference>
<evidence type="ECO:0000256" key="15">
    <source>
        <dbReference type="SAM" id="SignalP"/>
    </source>
</evidence>
<keyword evidence="11" id="KW-0675">Receptor</keyword>
<feature type="domain" description="TIR" evidence="16">
    <location>
        <begin position="773"/>
        <end position="914"/>
    </location>
</feature>
<evidence type="ECO:0000313" key="17">
    <source>
        <dbReference type="Ensembl" id="ENSSAUP00010063490.1"/>
    </source>
</evidence>
<dbReference type="Pfam" id="PF01582">
    <property type="entry name" value="TIR"/>
    <property type="match status" value="1"/>
</dbReference>
<comment type="subcellular location">
    <subcellularLocation>
        <location evidence="1">Membrane</location>
        <topology evidence="1">Single-pass membrane protein</topology>
    </subcellularLocation>
</comment>
<dbReference type="SMART" id="SM00369">
    <property type="entry name" value="LRR_TYP"/>
    <property type="match status" value="15"/>
</dbReference>
<keyword evidence="12" id="KW-0325">Glycoprotein</keyword>
<evidence type="ECO:0000256" key="13">
    <source>
        <dbReference type="ARBA" id="ARBA00023198"/>
    </source>
</evidence>
<feature type="signal peptide" evidence="15">
    <location>
        <begin position="1"/>
        <end position="37"/>
    </location>
</feature>
<dbReference type="GO" id="GO:0038023">
    <property type="term" value="F:signaling receptor activity"/>
    <property type="evidence" value="ECO:0007669"/>
    <property type="project" value="TreeGrafter"/>
</dbReference>
<dbReference type="GO" id="GO:0005886">
    <property type="term" value="C:plasma membrane"/>
    <property type="evidence" value="ECO:0007669"/>
    <property type="project" value="TreeGrafter"/>
</dbReference>
<dbReference type="Gene3D" id="3.80.10.10">
    <property type="entry name" value="Ribonuclease Inhibitor"/>
    <property type="match status" value="1"/>
</dbReference>
<evidence type="ECO:0000256" key="4">
    <source>
        <dbReference type="ARBA" id="ARBA00022614"/>
    </source>
</evidence>
<keyword evidence="8" id="KW-0391">Immunity</keyword>
<evidence type="ECO:0000259" key="16">
    <source>
        <dbReference type="PROSITE" id="PS50104"/>
    </source>
</evidence>
<dbReference type="SUPFAM" id="SSF52200">
    <property type="entry name" value="Toll/Interleukin receptor TIR domain"/>
    <property type="match status" value="1"/>
</dbReference>
<dbReference type="OrthoDB" id="676979at2759"/>
<keyword evidence="4" id="KW-0433">Leucine-rich repeat</keyword>
<keyword evidence="10 14" id="KW-0472">Membrane</keyword>
<dbReference type="RefSeq" id="XP_030289726.1">
    <property type="nucleotide sequence ID" value="XM_030433866.1"/>
</dbReference>
<sequence>MQRKYLVFKMMHAPRYTLLLALTTVCHVMMGPSSCVAAQKKTSCVVEDGRADCSHLSLREVPPNLPGNLTSLDMSHNRLGGIPPTSLTPYPGLLHLDVSYNSITGLVGGLCQTLPLLQTLNVKHNQVLYLKKEDLSHCTSLTQLNLASNRLRLQGEPFIALQSLTFLDVSLNKLKSAKLGSQPQLPSLVNLSLALNDFTTLKNDDFSFLNQSSFLQVLNLSAVSLKTLEPGCFKPISRIRTLIMDGSKTGTLIIAKLCSQLSGTAIDVLSLRNMRLVTLTNTTFTGLQETNLTSLDLSGNGMGKIEKGSFKWLSELQSLVLAENNIKHLTKDIFQGLTSLKRLNLTLALVKSHTSAVPIIDDYSFQPLNALETLILKKTAVREITENAFTGLTSLKELDMSWTTYTDLKNITNKTFVSLARSPLRKLNLIGADVKQINPGCFSVFRNLTTLLLDHNYIKQTLTGREFEGLDRIQEIYMSDNFQKVNLSSTSFVNVPNLRVLTLGKSLIATALDRDPSPFSPLSNLTFLDLSNNNIANIRGNMLEGLVNLKVLKLQHNNLARVWKSANQGGPVLFLKGAQKLTSLLMDSNGLDEIPVDALRGLTELRELSLGNNLLNSLKDTIFEDLNSLRALYLQKNLITTVRPEVFQTPMSNLSLLVMGKNPFDCTCESILWFMTWMNKTNMTSVPGLREQYTCNTPLTYFNRSVMDFDALSCKDMTPFQALYILSSTAVLMLMVTALLVRFHGWRFEFYWNILINRTLGFSDASVEEGREFEYDAYVICAEDDGSWVDRRLVPLEKSNCKFCLEDRDAVAGMSVLQSIVDNIRKSRKILFVVTEALLRDPWCRRFTAHQALHQVIEASRDSVVLVFLQDVHDYRLSQSLFLRRGMLRPCCVLDWPVHKERVPAFHQKLLIALGMTNRFQE</sequence>
<evidence type="ECO:0000313" key="18">
    <source>
        <dbReference type="Proteomes" id="UP000472265"/>
    </source>
</evidence>
<dbReference type="PANTHER" id="PTHR24365">
    <property type="entry name" value="TOLL-LIKE RECEPTOR"/>
    <property type="match status" value="1"/>
</dbReference>
<evidence type="ECO:0000256" key="2">
    <source>
        <dbReference type="ARBA" id="ARBA00009634"/>
    </source>
</evidence>
<evidence type="ECO:0000256" key="5">
    <source>
        <dbReference type="ARBA" id="ARBA00022692"/>
    </source>
</evidence>
<feature type="transmembrane region" description="Helical" evidence="14">
    <location>
        <begin position="722"/>
        <end position="741"/>
    </location>
</feature>
<dbReference type="CTD" id="7098"/>
<dbReference type="FunFam" id="3.80.10.10:FF:000137">
    <property type="entry name" value="Toll-like receptor 3"/>
    <property type="match status" value="1"/>
</dbReference>
<dbReference type="GO" id="GO:0045087">
    <property type="term" value="P:innate immune response"/>
    <property type="evidence" value="ECO:0007669"/>
    <property type="project" value="UniProtKB-KW"/>
</dbReference>
<dbReference type="InParanoid" id="A0A671YLJ9"/>
<dbReference type="GeneTree" id="ENSGT00940000166529"/>
<dbReference type="SMART" id="SM00255">
    <property type="entry name" value="TIR"/>
    <property type="match status" value="1"/>
</dbReference>
<protein>
    <recommendedName>
        <fullName evidence="16">TIR domain-containing protein</fullName>
    </recommendedName>
</protein>
<keyword evidence="7" id="KW-0677">Repeat</keyword>
<evidence type="ECO:0000256" key="14">
    <source>
        <dbReference type="SAM" id="Phobius"/>
    </source>
</evidence>
<dbReference type="Proteomes" id="UP000472265">
    <property type="component" value="Chromosome 1"/>
</dbReference>
<evidence type="ECO:0000256" key="10">
    <source>
        <dbReference type="ARBA" id="ARBA00023136"/>
    </source>
</evidence>
<dbReference type="SUPFAM" id="SSF52058">
    <property type="entry name" value="L domain-like"/>
    <property type="match status" value="2"/>
</dbReference>
<comment type="similarity">
    <text evidence="2">Belongs to the Toll-like receptor family.</text>
</comment>
<dbReference type="PANTHER" id="PTHR24365:SF524">
    <property type="entry name" value="TOLL-LIKE RECEPTOR 3"/>
    <property type="match status" value="1"/>
</dbReference>
<gene>
    <name evidence="17" type="primary">tlr3</name>
</gene>
<dbReference type="PROSITE" id="PS50104">
    <property type="entry name" value="TIR"/>
    <property type="match status" value="1"/>
</dbReference>
<reference evidence="17" key="2">
    <citation type="submission" date="2025-08" db="UniProtKB">
        <authorList>
            <consortium name="Ensembl"/>
        </authorList>
    </citation>
    <scope>IDENTIFICATION</scope>
</reference>
<dbReference type="InterPro" id="IPR035897">
    <property type="entry name" value="Toll_tir_struct_dom_sf"/>
</dbReference>
<keyword evidence="3" id="KW-0399">Innate immunity</keyword>
<dbReference type="InterPro" id="IPR032675">
    <property type="entry name" value="LRR_dom_sf"/>
</dbReference>
<dbReference type="Pfam" id="PF17968">
    <property type="entry name" value="Tlr3_TMD"/>
    <property type="match status" value="1"/>
</dbReference>
<feature type="chain" id="PRO_5025652583" description="TIR domain-containing protein" evidence="15">
    <location>
        <begin position="38"/>
        <end position="922"/>
    </location>
</feature>
<dbReference type="RefSeq" id="XP_030289639.1">
    <property type="nucleotide sequence ID" value="XM_030433779.1"/>
</dbReference>
<dbReference type="PROSITE" id="PS51450">
    <property type="entry name" value="LRR"/>
    <property type="match status" value="2"/>
</dbReference>
<dbReference type="InterPro" id="IPR041015">
    <property type="entry name" value="TLR3_TMD"/>
</dbReference>
<dbReference type="GO" id="GO:0006954">
    <property type="term" value="P:inflammatory response"/>
    <property type="evidence" value="ECO:0007669"/>
    <property type="project" value="UniProtKB-KW"/>
</dbReference>
<evidence type="ECO:0000256" key="1">
    <source>
        <dbReference type="ARBA" id="ARBA00004167"/>
    </source>
</evidence>
<organism evidence="17 18">
    <name type="scientific">Sparus aurata</name>
    <name type="common">Gilthead sea bream</name>
    <dbReference type="NCBI Taxonomy" id="8175"/>
    <lineage>
        <taxon>Eukaryota</taxon>
        <taxon>Metazoa</taxon>
        <taxon>Chordata</taxon>
        <taxon>Craniata</taxon>
        <taxon>Vertebrata</taxon>
        <taxon>Euteleostomi</taxon>
        <taxon>Actinopterygii</taxon>
        <taxon>Neopterygii</taxon>
        <taxon>Teleostei</taxon>
        <taxon>Neoteleostei</taxon>
        <taxon>Acanthomorphata</taxon>
        <taxon>Eupercaria</taxon>
        <taxon>Spariformes</taxon>
        <taxon>Sparidae</taxon>
        <taxon>Sparus</taxon>
    </lineage>
</organism>
<reference evidence="17" key="3">
    <citation type="submission" date="2025-09" db="UniProtKB">
        <authorList>
            <consortium name="Ensembl"/>
        </authorList>
    </citation>
    <scope>IDENTIFICATION</scope>
</reference>
<keyword evidence="13" id="KW-0395">Inflammatory response</keyword>
<evidence type="ECO:0000256" key="12">
    <source>
        <dbReference type="ARBA" id="ARBA00023180"/>
    </source>
</evidence>
<keyword evidence="18" id="KW-1185">Reference proteome</keyword>
<dbReference type="Pfam" id="PF13855">
    <property type="entry name" value="LRR_8"/>
    <property type="match status" value="4"/>
</dbReference>
<reference evidence="17" key="1">
    <citation type="submission" date="2021-04" db="EMBL/GenBank/DDBJ databases">
        <authorList>
            <consortium name="Wellcome Sanger Institute Data Sharing"/>
        </authorList>
    </citation>
    <scope>NUCLEOTIDE SEQUENCE [LARGE SCALE GENOMIC DNA]</scope>
</reference>
<evidence type="ECO:0000256" key="6">
    <source>
        <dbReference type="ARBA" id="ARBA00022729"/>
    </source>
</evidence>
<dbReference type="InterPro" id="IPR003591">
    <property type="entry name" value="Leu-rich_rpt_typical-subtyp"/>
</dbReference>
<evidence type="ECO:0000256" key="3">
    <source>
        <dbReference type="ARBA" id="ARBA00022588"/>
    </source>
</evidence>
<evidence type="ECO:0000256" key="7">
    <source>
        <dbReference type="ARBA" id="ARBA00022737"/>
    </source>
</evidence>
<dbReference type="Ensembl" id="ENSSAUT00010066539.1">
    <property type="protein sequence ID" value="ENSSAUP00010063490.1"/>
    <property type="gene ID" value="ENSSAUG00010025539.1"/>
</dbReference>
<dbReference type="GeneID" id="115591605"/>
<dbReference type="InterPro" id="IPR026906">
    <property type="entry name" value="LRR_5"/>
</dbReference>
<accession>A0A671YLJ9</accession>
<dbReference type="Gene3D" id="3.40.50.10140">
    <property type="entry name" value="Toll/interleukin-1 receptor homology (TIR) domain"/>
    <property type="match status" value="1"/>
</dbReference>
<dbReference type="GO" id="GO:0002224">
    <property type="term" value="P:toll-like receptor signaling pathway"/>
    <property type="evidence" value="ECO:0007669"/>
    <property type="project" value="TreeGrafter"/>
</dbReference>
<dbReference type="AlphaFoldDB" id="A0A671YLJ9"/>
<proteinExistence type="inferred from homology"/>
<keyword evidence="5 14" id="KW-0812">Transmembrane</keyword>
<evidence type="ECO:0000256" key="8">
    <source>
        <dbReference type="ARBA" id="ARBA00022859"/>
    </source>
</evidence>
<evidence type="ECO:0000256" key="9">
    <source>
        <dbReference type="ARBA" id="ARBA00022989"/>
    </source>
</evidence>
<dbReference type="Pfam" id="PF13306">
    <property type="entry name" value="LRR_5"/>
    <property type="match status" value="1"/>
</dbReference>
<name>A0A671YLJ9_SPAAU</name>